<organism evidence="1 2">
    <name type="scientific">Weissella oryzae (strain DSM 25784 / JCM 18191 / LMG 30913 / SG25)</name>
    <dbReference type="NCBI Taxonomy" id="1329250"/>
    <lineage>
        <taxon>Bacteria</taxon>
        <taxon>Bacillati</taxon>
        <taxon>Bacillota</taxon>
        <taxon>Bacilli</taxon>
        <taxon>Lactobacillales</taxon>
        <taxon>Lactobacillaceae</taxon>
        <taxon>Weissella</taxon>
    </lineage>
</organism>
<sequence>MEETKMRIDPHQFAMTFISSMRGEHQAHKSTEQLAKDALTSYLSAYFLIEKFNELDAKNFSSDSTSDWHQLSFDELLAKVTELNKY</sequence>
<dbReference type="AlphaFoldDB" id="A0A069CWI7"/>
<evidence type="ECO:0000313" key="1">
    <source>
        <dbReference type="EMBL" id="GAK31794.1"/>
    </source>
</evidence>
<gene>
    <name evidence="1" type="ORF">WOSG25_160090</name>
</gene>
<dbReference type="EMBL" id="DF820499">
    <property type="protein sequence ID" value="GAK31794.1"/>
    <property type="molecule type" value="Genomic_DNA"/>
</dbReference>
<dbReference type="OrthoDB" id="2412875at2"/>
<dbReference type="STRING" id="1329250.WOSG25_160090"/>
<dbReference type="eggNOG" id="ENOG5030CIY">
    <property type="taxonomic scope" value="Bacteria"/>
</dbReference>
<reference evidence="2" key="1">
    <citation type="journal article" date="2014" name="Genome Announc.">
        <title>Draft genome sequence of Weissella oryzae SG25T, isolated from fermented rice grains.</title>
        <authorList>
            <person name="Tanizawa Y."/>
            <person name="Fujisawa T."/>
            <person name="Mochizuki T."/>
            <person name="Kaminuma E."/>
            <person name="Suzuki Y."/>
            <person name="Nakamura Y."/>
            <person name="Tohno M."/>
        </authorList>
    </citation>
    <scope>NUCLEOTIDE SEQUENCE [LARGE SCALE GENOMIC DNA]</scope>
    <source>
        <strain evidence="2">DSM 25784 / JCM 18191 / LMG 30913 / SG25</strain>
    </source>
</reference>
<proteinExistence type="predicted"/>
<dbReference type="Proteomes" id="UP000030643">
    <property type="component" value="Unassembled WGS sequence"/>
</dbReference>
<dbReference type="RefSeq" id="WP_027699725.1">
    <property type="nucleotide sequence ID" value="NZ_DF820499.1"/>
</dbReference>
<keyword evidence="2" id="KW-1185">Reference proteome</keyword>
<accession>A0A069CWI7</accession>
<evidence type="ECO:0000313" key="2">
    <source>
        <dbReference type="Proteomes" id="UP000030643"/>
    </source>
</evidence>
<name>A0A069CWI7_WEIOS</name>
<protein>
    <submittedName>
        <fullName evidence="1">Uncharacterized protein</fullName>
    </submittedName>
</protein>